<evidence type="ECO:0000313" key="3">
    <source>
        <dbReference type="Proteomes" id="UP000558164"/>
    </source>
</evidence>
<evidence type="ECO:0000313" key="2">
    <source>
        <dbReference type="EMBL" id="NXL79995.1"/>
    </source>
</evidence>
<protein>
    <submittedName>
        <fullName evidence="2">SYC2L protein</fullName>
    </submittedName>
</protein>
<dbReference type="PANTHER" id="PTHR15607:SF14">
    <property type="entry name" value="SYNAPTONEMAL COMPLEX PROTEIN 2-LIKE"/>
    <property type="match status" value="1"/>
</dbReference>
<organism evidence="2 3">
    <name type="scientific">Leptocoma aspasia</name>
    <dbReference type="NCBI Taxonomy" id="2585812"/>
    <lineage>
        <taxon>Eukaryota</taxon>
        <taxon>Metazoa</taxon>
        <taxon>Chordata</taxon>
        <taxon>Craniata</taxon>
        <taxon>Vertebrata</taxon>
        <taxon>Euteleostomi</taxon>
        <taxon>Archelosauria</taxon>
        <taxon>Archosauria</taxon>
        <taxon>Dinosauria</taxon>
        <taxon>Saurischia</taxon>
        <taxon>Theropoda</taxon>
        <taxon>Coelurosauria</taxon>
        <taxon>Aves</taxon>
        <taxon>Neognathae</taxon>
        <taxon>Neoaves</taxon>
        <taxon>Telluraves</taxon>
        <taxon>Australaves</taxon>
        <taxon>Passeriformes</taxon>
        <taxon>Passeroidea</taxon>
        <taxon>Nectariniidae</taxon>
        <taxon>Leptocoma</taxon>
    </lineage>
</organism>
<feature type="non-terminal residue" evidence="2">
    <location>
        <position position="370"/>
    </location>
</feature>
<feature type="compositionally biased region" description="Basic and acidic residues" evidence="1">
    <location>
        <begin position="59"/>
        <end position="69"/>
    </location>
</feature>
<comment type="caution">
    <text evidence="2">The sequence shown here is derived from an EMBL/GenBank/DDBJ whole genome shotgun (WGS) entry which is preliminary data.</text>
</comment>
<gene>
    <name evidence="2" type="primary">Sycp2l</name>
    <name evidence="2" type="ORF">LEPASP_R15573</name>
</gene>
<feature type="compositionally biased region" description="Basic and acidic residues" evidence="1">
    <location>
        <begin position="84"/>
        <end position="95"/>
    </location>
</feature>
<sequence length="370" mass="41984">PSKKPLEEEPMDEQIPKILQLSPFPKEVTSKKRNRRTSLAKKRAEGRKELYDFENSDSSSHEKVAEAKGKILAQKMSSQSQRIYETRSKSKELNSLKRRQSSYRKHLFSESNNENTSPGQSEKSWILDSQIQPMPKSVDYTRKRPRVRSKLKVLPVSSASSGSDYESKKEGESRQRAQKEMLNTNSTFSSKGDDLPTVNLADETLSEDLGLSPLLLGVSARSPSSDVEKATQKFYDTPGKLSREEESSKRKDSDILSGTIIKKPKFSNLEKNPLPSEMNHTPKKISDSVEEEVEIQKGQEMDDSIDDVFLSKTLHEDLSDSGVIFAFESFIGQLKKLFWSRYQKIEIDTQDALRSSEKNLSALLNQIHKC</sequence>
<dbReference type="OrthoDB" id="10256849at2759"/>
<dbReference type="GO" id="GO:0000779">
    <property type="term" value="C:condensed chromosome, centromeric region"/>
    <property type="evidence" value="ECO:0007669"/>
    <property type="project" value="TreeGrafter"/>
</dbReference>
<keyword evidence="3" id="KW-1185">Reference proteome</keyword>
<dbReference type="GO" id="GO:0000800">
    <property type="term" value="C:lateral element"/>
    <property type="evidence" value="ECO:0007669"/>
    <property type="project" value="TreeGrafter"/>
</dbReference>
<name>A0A7L0VLQ8_9PASE</name>
<feature type="compositionally biased region" description="Basic residues" evidence="1">
    <location>
        <begin position="31"/>
        <end position="41"/>
    </location>
</feature>
<feature type="region of interest" description="Disordered" evidence="1">
    <location>
        <begin position="267"/>
        <end position="287"/>
    </location>
</feature>
<feature type="compositionally biased region" description="Polar residues" evidence="1">
    <location>
        <begin position="181"/>
        <end position="190"/>
    </location>
</feature>
<reference evidence="2 3" key="1">
    <citation type="submission" date="2019-09" db="EMBL/GenBank/DDBJ databases">
        <title>Bird 10,000 Genomes (B10K) Project - Family phase.</title>
        <authorList>
            <person name="Zhang G."/>
        </authorList>
    </citation>
    <scope>NUCLEOTIDE SEQUENCE [LARGE SCALE GENOMIC DNA]</scope>
    <source>
        <strain evidence="2">B10K-DU-001-35</strain>
        <tissue evidence="2">Muscle</tissue>
    </source>
</reference>
<dbReference type="InterPro" id="IPR024835">
    <property type="entry name" value="SYCP2-like"/>
</dbReference>
<dbReference type="Proteomes" id="UP000558164">
    <property type="component" value="Unassembled WGS sequence"/>
</dbReference>
<accession>A0A7L0VLQ8</accession>
<evidence type="ECO:0000256" key="1">
    <source>
        <dbReference type="SAM" id="MobiDB-lite"/>
    </source>
</evidence>
<feature type="compositionally biased region" description="Basic and acidic residues" evidence="1">
    <location>
        <begin position="241"/>
        <end position="254"/>
    </location>
</feature>
<feature type="compositionally biased region" description="Basic and acidic residues" evidence="1">
    <location>
        <begin position="165"/>
        <end position="179"/>
    </location>
</feature>
<feature type="compositionally biased region" description="Basic and acidic residues" evidence="1">
    <location>
        <begin position="42"/>
        <end position="51"/>
    </location>
</feature>
<dbReference type="PANTHER" id="PTHR15607">
    <property type="entry name" value="SYNAPTONEMAL COMPLEX PROTEIN-RELATED"/>
    <property type="match status" value="1"/>
</dbReference>
<feature type="region of interest" description="Disordered" evidence="1">
    <location>
        <begin position="217"/>
        <end position="254"/>
    </location>
</feature>
<dbReference type="AlphaFoldDB" id="A0A7L0VLQ8"/>
<dbReference type="EMBL" id="VXAX01006611">
    <property type="protein sequence ID" value="NXL79995.1"/>
    <property type="molecule type" value="Genomic_DNA"/>
</dbReference>
<feature type="non-terminal residue" evidence="2">
    <location>
        <position position="1"/>
    </location>
</feature>
<feature type="region of interest" description="Disordered" evidence="1">
    <location>
        <begin position="1"/>
        <end position="201"/>
    </location>
</feature>
<dbReference type="GO" id="GO:0140013">
    <property type="term" value="P:meiotic nuclear division"/>
    <property type="evidence" value="ECO:0007669"/>
    <property type="project" value="TreeGrafter"/>
</dbReference>
<feature type="compositionally biased region" description="Polar residues" evidence="1">
    <location>
        <begin position="109"/>
        <end position="132"/>
    </location>
</feature>
<proteinExistence type="predicted"/>
<feature type="compositionally biased region" description="Basic residues" evidence="1">
    <location>
        <begin position="96"/>
        <end position="106"/>
    </location>
</feature>